<dbReference type="Pfam" id="PF01555">
    <property type="entry name" value="N6_N4_Mtase"/>
    <property type="match status" value="2"/>
</dbReference>
<evidence type="ECO:0000256" key="3">
    <source>
        <dbReference type="ARBA" id="ARBA00022679"/>
    </source>
</evidence>
<dbReference type="SUPFAM" id="SSF53335">
    <property type="entry name" value="S-adenosyl-L-methionine-dependent methyltransferases"/>
    <property type="match status" value="1"/>
</dbReference>
<evidence type="ECO:0000313" key="6">
    <source>
        <dbReference type="EMBL" id="MCF2651285.1"/>
    </source>
</evidence>
<evidence type="ECO:0000313" key="7">
    <source>
        <dbReference type="Proteomes" id="UP001299220"/>
    </source>
</evidence>
<dbReference type="RefSeq" id="WP_235322219.1">
    <property type="nucleotide sequence ID" value="NZ_JAFBIT010000001.1"/>
</dbReference>
<keyword evidence="3" id="KW-0808">Transferase</keyword>
<organism evidence="6 7">
    <name type="scientific">Anaeromassilibacillus senegalensis</name>
    <dbReference type="NCBI Taxonomy" id="1673717"/>
    <lineage>
        <taxon>Bacteria</taxon>
        <taxon>Bacillati</taxon>
        <taxon>Bacillota</taxon>
        <taxon>Clostridia</taxon>
        <taxon>Eubacteriales</taxon>
        <taxon>Acutalibacteraceae</taxon>
        <taxon>Anaeromassilibacillus</taxon>
    </lineage>
</organism>
<dbReference type="EMBL" id="JAFBIT010000001">
    <property type="protein sequence ID" value="MCF2651285.1"/>
    <property type="molecule type" value="Genomic_DNA"/>
</dbReference>
<reference evidence="6 7" key="1">
    <citation type="submission" date="2020-12" db="EMBL/GenBank/DDBJ databases">
        <title>Whole genome sequences of gut porcine anaerobes.</title>
        <authorList>
            <person name="Kubasova T."/>
            <person name="Jahodarova E."/>
            <person name="Rychlik I."/>
        </authorList>
    </citation>
    <scope>NUCLEOTIDE SEQUENCE [LARGE SCALE GENOMIC DNA]</scope>
    <source>
        <strain evidence="6 7">An867</strain>
    </source>
</reference>
<proteinExistence type="inferred from homology"/>
<dbReference type="Gene3D" id="3.40.50.150">
    <property type="entry name" value="Vaccinia Virus protein VP39"/>
    <property type="match status" value="1"/>
</dbReference>
<evidence type="ECO:0000256" key="1">
    <source>
        <dbReference type="ARBA" id="ARBA00006594"/>
    </source>
</evidence>
<evidence type="ECO:0000256" key="4">
    <source>
        <dbReference type="ARBA" id="ARBA00022747"/>
    </source>
</evidence>
<comment type="caution">
    <text evidence="6">The sequence shown here is derived from an EMBL/GenBank/DDBJ whole genome shotgun (WGS) entry which is preliminary data.</text>
</comment>
<dbReference type="PROSITE" id="PS00092">
    <property type="entry name" value="N6_MTASE"/>
    <property type="match status" value="1"/>
</dbReference>
<dbReference type="InterPro" id="IPR002052">
    <property type="entry name" value="DNA_methylase_N6_adenine_CS"/>
</dbReference>
<protein>
    <submittedName>
        <fullName evidence="6">Site-specific DNA-methyltransferase</fullName>
    </submittedName>
</protein>
<name>A0ABS9CLP6_9FIRM</name>
<keyword evidence="2" id="KW-0489">Methyltransferase</keyword>
<evidence type="ECO:0000259" key="5">
    <source>
        <dbReference type="Pfam" id="PF01555"/>
    </source>
</evidence>
<comment type="similarity">
    <text evidence="1">Belongs to the N(4)/N(6)-methyltransferase family.</text>
</comment>
<evidence type="ECO:0000256" key="2">
    <source>
        <dbReference type="ARBA" id="ARBA00022603"/>
    </source>
</evidence>
<gene>
    <name evidence="6" type="ORF">JQM67_01495</name>
</gene>
<feature type="domain" description="DNA methylase N-4/N-6" evidence="5">
    <location>
        <begin position="415"/>
        <end position="493"/>
    </location>
</feature>
<feature type="domain" description="DNA methylase N-4/N-6" evidence="5">
    <location>
        <begin position="149"/>
        <end position="258"/>
    </location>
</feature>
<dbReference type="InterPro" id="IPR029063">
    <property type="entry name" value="SAM-dependent_MTases_sf"/>
</dbReference>
<keyword evidence="7" id="KW-1185">Reference proteome</keyword>
<dbReference type="Proteomes" id="UP001299220">
    <property type="component" value="Unassembled WGS sequence"/>
</dbReference>
<keyword evidence="4" id="KW-0680">Restriction system</keyword>
<sequence>MAELHELIEKIENPELRAQIAEAAKRALKHKQFGLVFEEHLPECTPLYDIPVRKGAKVSLRNGKANETFTVLKIEDGIATCLPKNSKEAVQFTVTDLVTTAELGDPIYPCLQPLGEVCNAPDSELWHTLIEADNYHALQLLEYLYAGKVDCIYIDPPYNTRAKDWKYNNDYVDPNDSYRHSKWLAMMQKRLALAKRLMNPASSVLIVTIDEKEYLHLGCLLEEMFEEAKIQMISSVINPAGAGKKEFARTDEYIFFVRLGSASVLPESREVENVPVIWDTLRRSSLANARGKHGKGACGPNQFYPIYVNDLTGKIEHIGDPIAEDVDRHSVPTIAGCTAVFPVRPDGTEMNWGIKPDEAEARLRSGYLRAGAYKPNEPQQYVISYLTGGIISDIEAGIAITEGYNEDGTIIAYYPTGKDKMPTTNWNRSTHDAQRYGTNILSKFIGNRFQYPKSVYAVKDALSYFVKENSNALIVDFFAGSGTTLHAVNLMNAEDGGQRRCILVTNNEVSADEEKQLTAAGYSRGDDEWNNLGIARYVTWPRAVCSILGRDIDGNPIEGDYGVIEEDYVVDEEDTVVSKKTGKPITKRIYARQKVQKLPKLAAIKRADGFKANAVFFKLGFLDKTKVSLGMQFKELLSTLWMKAGAIGKCPTIDASVPDMLILPNNKMAILNDENQFGKFAEQLTQHPEIEVVYLVTDYESSFVSMTQALDGKTTYQLYKDYLDNFRINAGRNSR</sequence>
<dbReference type="InterPro" id="IPR002941">
    <property type="entry name" value="DNA_methylase_N4/N6"/>
</dbReference>
<accession>A0ABS9CLP6</accession>